<evidence type="ECO:0000256" key="1">
    <source>
        <dbReference type="SAM" id="MobiDB-lite"/>
    </source>
</evidence>
<dbReference type="EMBL" id="CAJQZP010000824">
    <property type="protein sequence ID" value="CAG4986943.1"/>
    <property type="molecule type" value="Genomic_DNA"/>
</dbReference>
<sequence length="76" mass="8787">METRHFWEENGHAVKYENYNSNDGFGRISGEQLKFTAPSEDEGEYSPGAYLKKREGLEARPNVPPHNREETTRSDE</sequence>
<dbReference type="Proteomes" id="UP000691718">
    <property type="component" value="Unassembled WGS sequence"/>
</dbReference>
<reference evidence="2" key="1">
    <citation type="submission" date="2021-04" db="EMBL/GenBank/DDBJ databases">
        <authorList>
            <person name="Tunstrom K."/>
        </authorList>
    </citation>
    <scope>NUCLEOTIDE SEQUENCE</scope>
</reference>
<feature type="compositionally biased region" description="Basic and acidic residues" evidence="1">
    <location>
        <begin position="66"/>
        <end position="76"/>
    </location>
</feature>
<protein>
    <submittedName>
        <fullName evidence="2">(apollo) hypothetical protein</fullName>
    </submittedName>
</protein>
<gene>
    <name evidence="2" type="ORF">PAPOLLO_LOCUS11367</name>
</gene>
<accession>A0A8S3X0R2</accession>
<feature type="region of interest" description="Disordered" evidence="1">
    <location>
        <begin position="37"/>
        <end position="76"/>
    </location>
</feature>
<evidence type="ECO:0000313" key="2">
    <source>
        <dbReference type="EMBL" id="CAG4986943.1"/>
    </source>
</evidence>
<dbReference type="AlphaFoldDB" id="A0A8S3X0R2"/>
<dbReference type="OrthoDB" id="6371181at2759"/>
<proteinExistence type="predicted"/>
<keyword evidence="3" id="KW-1185">Reference proteome</keyword>
<comment type="caution">
    <text evidence="2">The sequence shown here is derived from an EMBL/GenBank/DDBJ whole genome shotgun (WGS) entry which is preliminary data.</text>
</comment>
<name>A0A8S3X0R2_PARAO</name>
<organism evidence="2 3">
    <name type="scientific">Parnassius apollo</name>
    <name type="common">Apollo butterfly</name>
    <name type="synonym">Papilio apollo</name>
    <dbReference type="NCBI Taxonomy" id="110799"/>
    <lineage>
        <taxon>Eukaryota</taxon>
        <taxon>Metazoa</taxon>
        <taxon>Ecdysozoa</taxon>
        <taxon>Arthropoda</taxon>
        <taxon>Hexapoda</taxon>
        <taxon>Insecta</taxon>
        <taxon>Pterygota</taxon>
        <taxon>Neoptera</taxon>
        <taxon>Endopterygota</taxon>
        <taxon>Lepidoptera</taxon>
        <taxon>Glossata</taxon>
        <taxon>Ditrysia</taxon>
        <taxon>Papilionoidea</taxon>
        <taxon>Papilionidae</taxon>
        <taxon>Parnassiinae</taxon>
        <taxon>Parnassini</taxon>
        <taxon>Parnassius</taxon>
        <taxon>Parnassius</taxon>
    </lineage>
</organism>
<evidence type="ECO:0000313" key="3">
    <source>
        <dbReference type="Proteomes" id="UP000691718"/>
    </source>
</evidence>